<dbReference type="GO" id="GO:0000981">
    <property type="term" value="F:DNA-binding transcription factor activity, RNA polymerase II-specific"/>
    <property type="evidence" value="ECO:0007669"/>
    <property type="project" value="InterPro"/>
</dbReference>
<dbReference type="SMART" id="SM00066">
    <property type="entry name" value="GAL4"/>
    <property type="match status" value="1"/>
</dbReference>
<feature type="region of interest" description="Disordered" evidence="3">
    <location>
        <begin position="85"/>
        <end position="111"/>
    </location>
</feature>
<keyword evidence="2" id="KW-0539">Nucleus</keyword>
<keyword evidence="6" id="KW-1185">Reference proteome</keyword>
<dbReference type="InterPro" id="IPR053187">
    <property type="entry name" value="Notoamide_regulator"/>
</dbReference>
<evidence type="ECO:0000256" key="2">
    <source>
        <dbReference type="ARBA" id="ARBA00023242"/>
    </source>
</evidence>
<feature type="compositionally biased region" description="Low complexity" evidence="3">
    <location>
        <begin position="1"/>
        <end position="21"/>
    </location>
</feature>
<feature type="compositionally biased region" description="Polar residues" evidence="3">
    <location>
        <begin position="41"/>
        <end position="59"/>
    </location>
</feature>
<organism evidence="5 6">
    <name type="scientific">Coniochaeta hoffmannii</name>
    <dbReference type="NCBI Taxonomy" id="91930"/>
    <lineage>
        <taxon>Eukaryota</taxon>
        <taxon>Fungi</taxon>
        <taxon>Dikarya</taxon>
        <taxon>Ascomycota</taxon>
        <taxon>Pezizomycotina</taxon>
        <taxon>Sordariomycetes</taxon>
        <taxon>Sordariomycetidae</taxon>
        <taxon>Coniochaetales</taxon>
        <taxon>Coniochaetaceae</taxon>
        <taxon>Coniochaeta</taxon>
    </lineage>
</organism>
<dbReference type="Pfam" id="PF04082">
    <property type="entry name" value="Fungal_trans"/>
    <property type="match status" value="1"/>
</dbReference>
<reference evidence="5" key="1">
    <citation type="submission" date="2022-07" db="EMBL/GenBank/DDBJ databases">
        <title>Fungi with potential for degradation of polypropylene.</title>
        <authorList>
            <person name="Gostincar C."/>
        </authorList>
    </citation>
    <scope>NUCLEOTIDE SEQUENCE</scope>
    <source>
        <strain evidence="5">EXF-13287</strain>
    </source>
</reference>
<dbReference type="Pfam" id="PF00172">
    <property type="entry name" value="Zn_clus"/>
    <property type="match status" value="1"/>
</dbReference>
<feature type="domain" description="Zn(2)-C6 fungal-type" evidence="4">
    <location>
        <begin position="120"/>
        <end position="150"/>
    </location>
</feature>
<comment type="caution">
    <text evidence="5">The sequence shown here is derived from an EMBL/GenBank/DDBJ whole genome shotgun (WGS) entry which is preliminary data.</text>
</comment>
<dbReference type="AlphaFoldDB" id="A0AA38W4M4"/>
<evidence type="ECO:0000256" key="3">
    <source>
        <dbReference type="SAM" id="MobiDB-lite"/>
    </source>
</evidence>
<evidence type="ECO:0000259" key="4">
    <source>
        <dbReference type="PROSITE" id="PS50048"/>
    </source>
</evidence>
<dbReference type="InterPro" id="IPR036864">
    <property type="entry name" value="Zn2-C6_fun-type_DNA-bd_sf"/>
</dbReference>
<dbReference type="Gene3D" id="4.10.240.10">
    <property type="entry name" value="Zn(2)-C6 fungal-type DNA-binding domain"/>
    <property type="match status" value="1"/>
</dbReference>
<dbReference type="GO" id="GO:0003677">
    <property type="term" value="F:DNA binding"/>
    <property type="evidence" value="ECO:0007669"/>
    <property type="project" value="InterPro"/>
</dbReference>
<keyword evidence="1" id="KW-0479">Metal-binding</keyword>
<dbReference type="InterPro" id="IPR001138">
    <property type="entry name" value="Zn2Cys6_DnaBD"/>
</dbReference>
<dbReference type="GO" id="GO:0006351">
    <property type="term" value="P:DNA-templated transcription"/>
    <property type="evidence" value="ECO:0007669"/>
    <property type="project" value="InterPro"/>
</dbReference>
<feature type="compositionally biased region" description="Low complexity" evidence="3">
    <location>
        <begin position="98"/>
        <end position="107"/>
    </location>
</feature>
<dbReference type="PROSITE" id="PS00463">
    <property type="entry name" value="ZN2_CY6_FUNGAL_1"/>
    <property type="match status" value="1"/>
</dbReference>
<evidence type="ECO:0000313" key="6">
    <source>
        <dbReference type="Proteomes" id="UP001174691"/>
    </source>
</evidence>
<dbReference type="PANTHER" id="PTHR47256:SF1">
    <property type="entry name" value="ZN(II)2CYS6 TRANSCRIPTION FACTOR (EUROFUNG)"/>
    <property type="match status" value="1"/>
</dbReference>
<dbReference type="CDD" id="cd00067">
    <property type="entry name" value="GAL4"/>
    <property type="match status" value="1"/>
</dbReference>
<proteinExistence type="predicted"/>
<sequence length="712" mass="78070">METGSSSLTPGSGTLTPGSGTYSDGKVESRLSILALLAPTSPGSSPPQTLGYTSQTASPHSDHTLVAQHQDDVAGSKSARLQALLPRPSDRHPPPLRLPTSSSRQPSVASLPRRIATVVACENCRAKRTKCDGARPKCSRCVRLGTECEYDAGPDETRSLARKRKFDEMKSDLGDLQELYEYLRTRPLVEVAEVIRRIRSNADPCKVLSLVRDGDLLLQASAMGRKGLEAGGDDVVQRLDDAAYQQSAIKVSAKQWTDVAGNGLVSELVSIFFDMEQPFVTTYVDKHCFLEDMASERRDDVKFCSPALVNAICAIGAFTSKTAKEIDRTRGGCLRERFYDEAKRQLDLEHGKASLPTVMALHSLFLYSSEAGIDRAGAFYRVSCSEMYKKTRLGSEFPSWVGKSGPKSEQYRRAVSRAAWGLFCIESISAFVYIQPALIAPPTLPRIFGDNRGDRLAEAEAESHDVTLDAECSVSKFLYDIMCYNLRTQNALGKGDDMAARLTYYRELLSWEAPRRGPRGSRGLHGLCQSLFIESYFSIAVIALFRPLASLNIALPDGSYPASLVVEHCRRMAERMREMRTAYPGEYAEGCVGTLYFFYVCSISLVALLDKDPRSHEPFVEACRYFHLVAGNFPVGPALLRGLQALALETGVTLPCGCESFFSDAKLANENFRDVPVSYVIPQSVSSGESEAGGSGLELGNLIEKWSSTMSI</sequence>
<accession>A0AA38W4M4</accession>
<dbReference type="PROSITE" id="PS50048">
    <property type="entry name" value="ZN2_CY6_FUNGAL_2"/>
    <property type="match status" value="1"/>
</dbReference>
<dbReference type="CDD" id="cd12148">
    <property type="entry name" value="fungal_TF_MHR"/>
    <property type="match status" value="1"/>
</dbReference>
<evidence type="ECO:0000256" key="1">
    <source>
        <dbReference type="ARBA" id="ARBA00022723"/>
    </source>
</evidence>
<dbReference type="EMBL" id="JANBVN010000001">
    <property type="protein sequence ID" value="KAJ9165800.1"/>
    <property type="molecule type" value="Genomic_DNA"/>
</dbReference>
<dbReference type="GO" id="GO:0008270">
    <property type="term" value="F:zinc ion binding"/>
    <property type="evidence" value="ECO:0007669"/>
    <property type="project" value="InterPro"/>
</dbReference>
<gene>
    <name evidence="5" type="ORF">NKR19_g15</name>
</gene>
<dbReference type="InterPro" id="IPR007219">
    <property type="entry name" value="XnlR_reg_dom"/>
</dbReference>
<dbReference type="SUPFAM" id="SSF57701">
    <property type="entry name" value="Zn2/Cys6 DNA-binding domain"/>
    <property type="match status" value="1"/>
</dbReference>
<feature type="region of interest" description="Disordered" evidence="3">
    <location>
        <begin position="1"/>
        <end position="61"/>
    </location>
</feature>
<dbReference type="Proteomes" id="UP001174691">
    <property type="component" value="Unassembled WGS sequence"/>
</dbReference>
<evidence type="ECO:0000313" key="5">
    <source>
        <dbReference type="EMBL" id="KAJ9165800.1"/>
    </source>
</evidence>
<name>A0AA38W4M4_9PEZI</name>
<dbReference type="PANTHER" id="PTHR47256">
    <property type="entry name" value="ZN(II)2CYS6 TRANSCRIPTION FACTOR (EUROFUNG)-RELATED"/>
    <property type="match status" value="1"/>
</dbReference>
<protein>
    <submittedName>
        <fullName evidence="5">C6 transcription factor like protein</fullName>
    </submittedName>
</protein>